<organism evidence="3">
    <name type="scientific">Oryza punctata</name>
    <name type="common">Red rice</name>
    <dbReference type="NCBI Taxonomy" id="4537"/>
    <lineage>
        <taxon>Eukaryota</taxon>
        <taxon>Viridiplantae</taxon>
        <taxon>Streptophyta</taxon>
        <taxon>Embryophyta</taxon>
        <taxon>Tracheophyta</taxon>
        <taxon>Spermatophyta</taxon>
        <taxon>Magnoliopsida</taxon>
        <taxon>Liliopsida</taxon>
        <taxon>Poales</taxon>
        <taxon>Poaceae</taxon>
        <taxon>BOP clade</taxon>
        <taxon>Oryzoideae</taxon>
        <taxon>Oryzeae</taxon>
        <taxon>Oryzinae</taxon>
        <taxon>Oryza</taxon>
    </lineage>
</organism>
<feature type="compositionally biased region" description="Polar residues" evidence="1">
    <location>
        <begin position="136"/>
        <end position="154"/>
    </location>
</feature>
<dbReference type="eggNOG" id="KOG4776">
    <property type="taxonomic scope" value="Eukaryota"/>
</dbReference>
<feature type="domain" description="BCNT-C" evidence="2">
    <location>
        <begin position="217"/>
        <end position="298"/>
    </location>
</feature>
<dbReference type="AlphaFoldDB" id="A0A0E0JHW8"/>
<protein>
    <recommendedName>
        <fullName evidence="2">BCNT-C domain-containing protein</fullName>
    </recommendedName>
</protein>
<dbReference type="Proteomes" id="UP000026962">
    <property type="component" value="Chromosome 1"/>
</dbReference>
<evidence type="ECO:0000256" key="1">
    <source>
        <dbReference type="SAM" id="MobiDB-lite"/>
    </source>
</evidence>
<dbReference type="Gramene" id="OPUNC01G13460.1">
    <property type="protein sequence ID" value="OPUNC01G13460.1"/>
    <property type="gene ID" value="OPUNC01G13460"/>
</dbReference>
<dbReference type="InterPro" id="IPR011421">
    <property type="entry name" value="BCNT-C"/>
</dbReference>
<evidence type="ECO:0000313" key="4">
    <source>
        <dbReference type="Proteomes" id="UP000026962"/>
    </source>
</evidence>
<dbReference type="PANTHER" id="PTHR48407">
    <property type="entry name" value="CRANIOFACIAL DEVELOPMENT PROTEIN 1"/>
    <property type="match status" value="1"/>
</dbReference>
<feature type="region of interest" description="Disordered" evidence="1">
    <location>
        <begin position="274"/>
        <end position="320"/>
    </location>
</feature>
<feature type="compositionally biased region" description="Polar residues" evidence="1">
    <location>
        <begin position="276"/>
        <end position="287"/>
    </location>
</feature>
<evidence type="ECO:0000313" key="3">
    <source>
        <dbReference type="EnsemblPlants" id="OPUNC01G13460.1"/>
    </source>
</evidence>
<accession>A0A0E0JHW8</accession>
<dbReference type="PROSITE" id="PS51279">
    <property type="entry name" value="BCNT_C"/>
    <property type="match status" value="1"/>
</dbReference>
<proteinExistence type="predicted"/>
<dbReference type="EnsemblPlants" id="OPUNC01G13460.1">
    <property type="protein sequence ID" value="OPUNC01G13460.1"/>
    <property type="gene ID" value="OPUNC01G13460"/>
</dbReference>
<dbReference type="Pfam" id="PF07572">
    <property type="entry name" value="BCNT"/>
    <property type="match status" value="1"/>
</dbReference>
<dbReference type="HOGENOM" id="CLU_574138_0_0_1"/>
<reference evidence="3" key="2">
    <citation type="submission" date="2018-05" db="EMBL/GenBank/DDBJ databases">
        <title>OpunRS2 (Oryza punctata Reference Sequence Version 2).</title>
        <authorList>
            <person name="Zhang J."/>
            <person name="Kudrna D."/>
            <person name="Lee S."/>
            <person name="Talag J."/>
            <person name="Welchert J."/>
            <person name="Wing R.A."/>
        </authorList>
    </citation>
    <scope>NUCLEOTIDE SEQUENCE [LARGE SCALE GENOMIC DNA]</scope>
</reference>
<sequence>MASGSSSGDMGSSGARDVNLDEPLLTSGSAESSQQMSTDVGMYTVLSAPCFTGPSGLQVRLTQKSEASVLNMSYVDELCDKDYTKSRVEDIWKKMNSGMPAKMPKPVMNKLSTPAKEKKSTVGNNWMSVLGLPPSKASTNDQGSKNGQKQAQQETSEDAKKLAASALAAVRDAASAAAGRGKVEITEVRDFAGKDIEIKKLVDADSREAIEKAKAAGAAPSALDNILEQIKKKQKLSVLDKTKKDWGEFKEENKGMEEELDQYKKSSNKYLDKKQQLQNHTSDNQAHTRTRLHEGEKKKSRHGRRSCLLLPPCRGGKDNRKHRRLRHLVAVVEAEGVTEQRRCLLYQQQQQQQMVDEEEERGGEGENQQQQQQQGKREGHVETCLVLPCSHGVAGVQILEDKPDQSRWTLKYEILGRDVEFSWLARNMTLTVAYEVPEILAPVASALKPFLEGLLMQGLERFATFAKERYSKIPQP</sequence>
<feature type="region of interest" description="Disordered" evidence="1">
    <location>
        <begin position="354"/>
        <end position="376"/>
    </location>
</feature>
<feature type="compositionally biased region" description="Low complexity" evidence="1">
    <location>
        <begin position="1"/>
        <end position="14"/>
    </location>
</feature>
<keyword evidence="4" id="KW-1185">Reference proteome</keyword>
<feature type="region of interest" description="Disordered" evidence="1">
    <location>
        <begin position="130"/>
        <end position="160"/>
    </location>
</feature>
<reference evidence="3" key="1">
    <citation type="submission" date="2015-04" db="UniProtKB">
        <authorList>
            <consortium name="EnsemblPlants"/>
        </authorList>
    </citation>
    <scope>IDENTIFICATION</scope>
</reference>
<dbReference type="STRING" id="4537.A0A0E0JHW8"/>
<feature type="compositionally biased region" description="Polar residues" evidence="1">
    <location>
        <begin position="26"/>
        <end position="36"/>
    </location>
</feature>
<name>A0A0E0JHW8_ORYPU</name>
<evidence type="ECO:0000259" key="2">
    <source>
        <dbReference type="PROSITE" id="PS51279"/>
    </source>
</evidence>
<feature type="region of interest" description="Disordered" evidence="1">
    <location>
        <begin position="1"/>
        <end position="36"/>
    </location>
</feature>
<dbReference type="InterPro" id="IPR027124">
    <property type="entry name" value="Swc5/CFDP1/2"/>
</dbReference>
<dbReference type="PANTHER" id="PTHR48407:SF1">
    <property type="entry name" value="CRANIOFACIAL DEVELOPMENT PROTEIN 1"/>
    <property type="match status" value="1"/>
</dbReference>